<proteinExistence type="predicted"/>
<evidence type="ECO:0008006" key="4">
    <source>
        <dbReference type="Google" id="ProtNLM"/>
    </source>
</evidence>
<sequence>MNKKTAVMFFGMTMASQVWAAGEHISIASSIPYLDESLVQENIVKECASLGASLSNSLSTELSNVGYFVDKVDKLDTSKDLVLEVKITSMTAGGSFVFGKQTGGTAKATLFKDGTVVKTKVFNRTSGGGVFGVYKGNCSILERITTVFGKDIALWLNQSN</sequence>
<dbReference type="Proteomes" id="UP000294480">
    <property type="component" value="Unassembled WGS sequence"/>
</dbReference>
<accession>A0A4R6Y762</accession>
<dbReference type="OrthoDB" id="5703702at2"/>
<feature type="chain" id="PRO_5020654580" description="DUF4410 domain-containing protein" evidence="1">
    <location>
        <begin position="21"/>
        <end position="160"/>
    </location>
</feature>
<gene>
    <name evidence="2" type="ORF">DFR44_11336</name>
</gene>
<evidence type="ECO:0000313" key="2">
    <source>
        <dbReference type="EMBL" id="TDR31083.1"/>
    </source>
</evidence>
<name>A0A4R6Y762_9BURK</name>
<evidence type="ECO:0000256" key="1">
    <source>
        <dbReference type="SAM" id="SignalP"/>
    </source>
</evidence>
<dbReference type="RefSeq" id="WP_133620523.1">
    <property type="nucleotide sequence ID" value="NZ_SNZE01000013.1"/>
</dbReference>
<dbReference type="EMBL" id="SNZE01000013">
    <property type="protein sequence ID" value="TDR31083.1"/>
    <property type="molecule type" value="Genomic_DNA"/>
</dbReference>
<keyword evidence="3" id="KW-1185">Reference proteome</keyword>
<feature type="signal peptide" evidence="1">
    <location>
        <begin position="1"/>
        <end position="20"/>
    </location>
</feature>
<protein>
    <recommendedName>
        <fullName evidence="4">DUF4410 domain-containing protein</fullName>
    </recommendedName>
</protein>
<keyword evidence="1" id="KW-0732">Signal</keyword>
<organism evidence="2 3">
    <name type="scientific">Hydromonas duriensis</name>
    <dbReference type="NCBI Taxonomy" id="1527608"/>
    <lineage>
        <taxon>Bacteria</taxon>
        <taxon>Pseudomonadati</taxon>
        <taxon>Pseudomonadota</taxon>
        <taxon>Betaproteobacteria</taxon>
        <taxon>Burkholderiales</taxon>
        <taxon>Burkholderiaceae</taxon>
        <taxon>Hydromonas</taxon>
    </lineage>
</organism>
<reference evidence="2 3" key="1">
    <citation type="submission" date="2019-03" db="EMBL/GenBank/DDBJ databases">
        <title>Genomic Encyclopedia of Type Strains, Phase IV (KMG-IV): sequencing the most valuable type-strain genomes for metagenomic binning, comparative biology and taxonomic classification.</title>
        <authorList>
            <person name="Goeker M."/>
        </authorList>
    </citation>
    <scope>NUCLEOTIDE SEQUENCE [LARGE SCALE GENOMIC DNA]</scope>
    <source>
        <strain evidence="2 3">DSM 102852</strain>
    </source>
</reference>
<comment type="caution">
    <text evidence="2">The sequence shown here is derived from an EMBL/GenBank/DDBJ whole genome shotgun (WGS) entry which is preliminary data.</text>
</comment>
<evidence type="ECO:0000313" key="3">
    <source>
        <dbReference type="Proteomes" id="UP000294480"/>
    </source>
</evidence>
<dbReference type="AlphaFoldDB" id="A0A4R6Y762"/>